<dbReference type="RefSeq" id="WP_110232597.1">
    <property type="nucleotide sequence ID" value="NZ_CP023994.1"/>
</dbReference>
<keyword evidence="4 8" id="KW-0012">Acyltransferase</keyword>
<keyword evidence="12" id="KW-1185">Reference proteome</keyword>
<evidence type="ECO:0000256" key="5">
    <source>
        <dbReference type="ARBA" id="ARBA00030755"/>
    </source>
</evidence>
<evidence type="ECO:0000313" key="11">
    <source>
        <dbReference type="EMBL" id="AWR20661.1"/>
    </source>
</evidence>
<dbReference type="NCBIfam" id="TIGR01930">
    <property type="entry name" value="AcCoA-C-Actrans"/>
    <property type="match status" value="1"/>
</dbReference>
<evidence type="ECO:0000256" key="8">
    <source>
        <dbReference type="RuleBase" id="RU003557"/>
    </source>
</evidence>
<comment type="similarity">
    <text evidence="1 8">Belongs to the thiolase-like superfamily. Thiolase family.</text>
</comment>
<evidence type="ECO:0000259" key="10">
    <source>
        <dbReference type="Pfam" id="PF02803"/>
    </source>
</evidence>
<gene>
    <name evidence="11" type="ORF">AURMO_00036</name>
</gene>
<evidence type="ECO:0000256" key="3">
    <source>
        <dbReference type="ARBA" id="ARBA00022679"/>
    </source>
</evidence>
<feature type="domain" description="Thiolase C-terminal" evidence="10">
    <location>
        <begin position="269"/>
        <end position="388"/>
    </location>
</feature>
<evidence type="ECO:0000256" key="7">
    <source>
        <dbReference type="PIRSR" id="PIRSR000429-1"/>
    </source>
</evidence>
<dbReference type="OrthoDB" id="3204099at2"/>
<sequence precursor="true">MSVLIVGYARTPFTKMNGALSSVSAVSLGAHAIKAALSNAGISPELVDLVYAGQVLQGGAGQNPARQAAVQSGIPLSTPAMTLNAVCLSGIEAIAAGVRLIESGEADVVVAAGQESMSLAPHAWVGSRAGKKYGPVTMIDTLEFDGLTDAFELRSMGSSTEDYISPLAITRADQDAVAARSHQRAFASEVFLSGEIAPFEISTRSGTVTLTSDDGVRPETTEESLAKLRPAFGTEGTITAGNSSQLTDGAAAVVLMSDKAASNAGIPGIAKVLSTAFVSGPDYSLHSQPSNAIKAALAKEKLRTSDLSAVEINEAFAAVGVQSTRDLNINSALVNIHGGAIALGHPIGASGVRIVGHLARTLKDLGAGKIGAAGICGGGGQGSAVVLEAL</sequence>
<evidence type="ECO:0000256" key="4">
    <source>
        <dbReference type="ARBA" id="ARBA00023315"/>
    </source>
</evidence>
<dbReference type="EC" id="2.3.1.9" evidence="2"/>
<dbReference type="CDD" id="cd00751">
    <property type="entry name" value="thiolase"/>
    <property type="match status" value="1"/>
</dbReference>
<feature type="active site" description="Proton acceptor" evidence="7">
    <location>
        <position position="345"/>
    </location>
</feature>
<dbReference type="InterPro" id="IPR020617">
    <property type="entry name" value="Thiolase_C"/>
</dbReference>
<dbReference type="PIRSF" id="PIRSF000429">
    <property type="entry name" value="Ac-CoA_Ac_transf"/>
    <property type="match status" value="1"/>
</dbReference>
<accession>A0A2Z3RVK5</accession>
<dbReference type="InterPro" id="IPR016039">
    <property type="entry name" value="Thiolase-like"/>
</dbReference>
<dbReference type="Pfam" id="PF00108">
    <property type="entry name" value="Thiolase_N"/>
    <property type="match status" value="1"/>
</dbReference>
<evidence type="ECO:0000256" key="1">
    <source>
        <dbReference type="ARBA" id="ARBA00010982"/>
    </source>
</evidence>
<dbReference type="PROSITE" id="PS00098">
    <property type="entry name" value="THIOLASE_1"/>
    <property type="match status" value="1"/>
</dbReference>
<dbReference type="AlphaFoldDB" id="A0A2Z3RVK5"/>
<evidence type="ECO:0000256" key="2">
    <source>
        <dbReference type="ARBA" id="ARBA00012705"/>
    </source>
</evidence>
<dbReference type="PROSITE" id="PS00737">
    <property type="entry name" value="THIOLASE_2"/>
    <property type="match status" value="1"/>
</dbReference>
<name>A0A2Z3RVK5_9MICO</name>
<feature type="domain" description="Thiolase N-terminal" evidence="9">
    <location>
        <begin position="3"/>
        <end position="258"/>
    </location>
</feature>
<dbReference type="EMBL" id="CP023994">
    <property type="protein sequence ID" value="AWR20661.1"/>
    <property type="molecule type" value="Genomic_DNA"/>
</dbReference>
<organism evidence="11 12">
    <name type="scientific">Aurantimicrobium photophilum</name>
    <dbReference type="NCBI Taxonomy" id="1987356"/>
    <lineage>
        <taxon>Bacteria</taxon>
        <taxon>Bacillati</taxon>
        <taxon>Actinomycetota</taxon>
        <taxon>Actinomycetes</taxon>
        <taxon>Micrococcales</taxon>
        <taxon>Microbacteriaceae</taxon>
        <taxon>Aurantimicrobium</taxon>
    </lineage>
</organism>
<protein>
    <recommendedName>
        <fullName evidence="6">Probable acetyl-CoA acetyltransferase</fullName>
        <ecNumber evidence="2">2.3.1.9</ecNumber>
    </recommendedName>
    <alternativeName>
        <fullName evidence="5">Acetoacetyl-CoA thiolase</fullName>
    </alternativeName>
</protein>
<dbReference type="PANTHER" id="PTHR18919:SF107">
    <property type="entry name" value="ACETYL-COA ACETYLTRANSFERASE, CYTOSOLIC"/>
    <property type="match status" value="1"/>
</dbReference>
<dbReference type="InterPro" id="IPR020613">
    <property type="entry name" value="Thiolase_CS"/>
</dbReference>
<evidence type="ECO:0000313" key="12">
    <source>
        <dbReference type="Proteomes" id="UP000246894"/>
    </source>
</evidence>
<reference evidence="11 12" key="1">
    <citation type="submission" date="2017-10" db="EMBL/GenBank/DDBJ databases">
        <title>Genome of an Actinobacterium that displays light-enhanced growth.</title>
        <authorList>
            <person name="Maresca J.A."/>
            <person name="Hempel P."/>
            <person name="Shevchenko O."/>
            <person name="Miller K.J."/>
            <person name="Hahn M.W."/>
        </authorList>
    </citation>
    <scope>NUCLEOTIDE SEQUENCE [LARGE SCALE GENOMIC DNA]</scope>
    <source>
        <strain evidence="11 12">MWH-Mo1</strain>
    </source>
</reference>
<dbReference type="InterPro" id="IPR020610">
    <property type="entry name" value="Thiolase_AS"/>
</dbReference>
<feature type="active site" description="Acyl-thioester intermediate" evidence="7">
    <location>
        <position position="87"/>
    </location>
</feature>
<feature type="active site" description="Proton acceptor" evidence="7">
    <location>
        <position position="376"/>
    </location>
</feature>
<dbReference type="Proteomes" id="UP000246894">
    <property type="component" value="Chromosome"/>
</dbReference>
<dbReference type="PROSITE" id="PS00099">
    <property type="entry name" value="THIOLASE_3"/>
    <property type="match status" value="1"/>
</dbReference>
<dbReference type="InterPro" id="IPR020616">
    <property type="entry name" value="Thiolase_N"/>
</dbReference>
<proteinExistence type="inferred from homology"/>
<dbReference type="InterPro" id="IPR002155">
    <property type="entry name" value="Thiolase"/>
</dbReference>
<dbReference type="SUPFAM" id="SSF53901">
    <property type="entry name" value="Thiolase-like"/>
    <property type="match status" value="2"/>
</dbReference>
<dbReference type="GO" id="GO:0003985">
    <property type="term" value="F:acetyl-CoA C-acetyltransferase activity"/>
    <property type="evidence" value="ECO:0007669"/>
    <property type="project" value="UniProtKB-EC"/>
</dbReference>
<evidence type="ECO:0000256" key="6">
    <source>
        <dbReference type="ARBA" id="ARBA00040529"/>
    </source>
</evidence>
<dbReference type="InterPro" id="IPR020615">
    <property type="entry name" value="Thiolase_acyl_enz_int_AS"/>
</dbReference>
<evidence type="ECO:0000259" key="9">
    <source>
        <dbReference type="Pfam" id="PF00108"/>
    </source>
</evidence>
<dbReference type="KEGG" id="aum:AURMO_00036"/>
<keyword evidence="3 8" id="KW-0808">Transferase</keyword>
<dbReference type="Pfam" id="PF02803">
    <property type="entry name" value="Thiolase_C"/>
    <property type="match status" value="1"/>
</dbReference>
<dbReference type="PANTHER" id="PTHR18919">
    <property type="entry name" value="ACETYL-COA C-ACYLTRANSFERASE"/>
    <property type="match status" value="1"/>
</dbReference>
<dbReference type="Gene3D" id="3.40.47.10">
    <property type="match status" value="2"/>
</dbReference>